<feature type="non-terminal residue" evidence="2">
    <location>
        <position position="105"/>
    </location>
</feature>
<protein>
    <submittedName>
        <fullName evidence="2">Uncharacterized protein</fullName>
    </submittedName>
</protein>
<feature type="compositionally biased region" description="Basic and acidic residues" evidence="1">
    <location>
        <begin position="37"/>
        <end position="57"/>
    </location>
</feature>
<proteinExistence type="predicted"/>
<feature type="region of interest" description="Disordered" evidence="1">
    <location>
        <begin position="36"/>
        <end position="57"/>
    </location>
</feature>
<sequence>VTYTADEKELIAGILHDDFINERKRKARKLQNWKLAKKAEDEKTDEQKDVRTEASAEVKDAKVTYTQSEDQLIAEIMREDFLAERKVKAKRCQTSRYNQDNMGNG</sequence>
<keyword evidence="3" id="KW-1185">Reference proteome</keyword>
<organism evidence="2 3">
    <name type="scientific">Mya arenaria</name>
    <name type="common">Soft-shell clam</name>
    <dbReference type="NCBI Taxonomy" id="6604"/>
    <lineage>
        <taxon>Eukaryota</taxon>
        <taxon>Metazoa</taxon>
        <taxon>Spiralia</taxon>
        <taxon>Lophotrochozoa</taxon>
        <taxon>Mollusca</taxon>
        <taxon>Bivalvia</taxon>
        <taxon>Autobranchia</taxon>
        <taxon>Heteroconchia</taxon>
        <taxon>Euheterodonta</taxon>
        <taxon>Imparidentia</taxon>
        <taxon>Neoheterodontei</taxon>
        <taxon>Myida</taxon>
        <taxon>Myoidea</taxon>
        <taxon>Myidae</taxon>
        <taxon>Mya</taxon>
    </lineage>
</organism>
<dbReference type="EMBL" id="CP111025">
    <property type="protein sequence ID" value="WAR26424.1"/>
    <property type="molecule type" value="Genomic_DNA"/>
</dbReference>
<name>A0ABY7FZ40_MYAAR</name>
<dbReference type="Proteomes" id="UP001164746">
    <property type="component" value="Chromosome 14"/>
</dbReference>
<accession>A0ABY7FZ40</accession>
<evidence type="ECO:0000313" key="3">
    <source>
        <dbReference type="Proteomes" id="UP001164746"/>
    </source>
</evidence>
<gene>
    <name evidence="2" type="ORF">MAR_012128</name>
</gene>
<reference evidence="2" key="1">
    <citation type="submission" date="2022-11" db="EMBL/GenBank/DDBJ databases">
        <title>Centuries of genome instability and evolution in soft-shell clam transmissible cancer (bioRxiv).</title>
        <authorList>
            <person name="Hart S.F.M."/>
            <person name="Yonemitsu M.A."/>
            <person name="Giersch R.M."/>
            <person name="Beal B.F."/>
            <person name="Arriagada G."/>
            <person name="Davis B.W."/>
            <person name="Ostrander E.A."/>
            <person name="Goff S.P."/>
            <person name="Metzger M.J."/>
        </authorList>
    </citation>
    <scope>NUCLEOTIDE SEQUENCE</scope>
    <source>
        <strain evidence="2">MELC-2E11</strain>
        <tissue evidence="2">Siphon/mantle</tissue>
    </source>
</reference>
<evidence type="ECO:0000313" key="2">
    <source>
        <dbReference type="EMBL" id="WAR26424.1"/>
    </source>
</evidence>
<evidence type="ECO:0000256" key="1">
    <source>
        <dbReference type="SAM" id="MobiDB-lite"/>
    </source>
</evidence>